<feature type="transmembrane region" description="Helical" evidence="1">
    <location>
        <begin position="39"/>
        <end position="57"/>
    </location>
</feature>
<organism evidence="2 3">
    <name type="scientific">Tissierella praeacuta DSM 18095</name>
    <dbReference type="NCBI Taxonomy" id="1123404"/>
    <lineage>
        <taxon>Bacteria</taxon>
        <taxon>Bacillati</taxon>
        <taxon>Bacillota</taxon>
        <taxon>Tissierellia</taxon>
        <taxon>Tissierellales</taxon>
        <taxon>Tissierellaceae</taxon>
        <taxon>Tissierella</taxon>
    </lineage>
</organism>
<dbReference type="EMBL" id="FQTY01000001">
    <property type="protein sequence ID" value="SHE36316.1"/>
    <property type="molecule type" value="Genomic_DNA"/>
</dbReference>
<proteinExistence type="predicted"/>
<dbReference type="RefSeq" id="WP_072972775.1">
    <property type="nucleotide sequence ID" value="NZ_FQTY01000001.1"/>
</dbReference>
<protein>
    <submittedName>
        <fullName evidence="2">Uncharacterized protein</fullName>
    </submittedName>
</protein>
<keyword evidence="1" id="KW-1133">Transmembrane helix</keyword>
<name>A0A1M4SVX0_9FIRM</name>
<evidence type="ECO:0000256" key="1">
    <source>
        <dbReference type="SAM" id="Phobius"/>
    </source>
</evidence>
<evidence type="ECO:0000313" key="3">
    <source>
        <dbReference type="Proteomes" id="UP000184114"/>
    </source>
</evidence>
<keyword evidence="1" id="KW-0812">Transmembrane</keyword>
<sequence>MKRVLNYLKGNRREREKQRVLDNFYTKQMKNGKTVRADILDKIAIGIIILIFFILILNKLIESFIISLSISLFIAIVMSIYIKKAILRNKYKRIEAIKNEYRIKLEEEKVISSNEDIEDYIIDRYYEKKSELKNSFNFLSKDKIFKLYTLSIIFYMISYFSTYPLYYRIMSIISFIIASIIGSYNLTEYMRKRSNNDLLNKDIDV</sequence>
<evidence type="ECO:0000313" key="2">
    <source>
        <dbReference type="EMBL" id="SHE36316.1"/>
    </source>
</evidence>
<gene>
    <name evidence="2" type="ORF">SAMN02745784_00523</name>
</gene>
<feature type="transmembrane region" description="Helical" evidence="1">
    <location>
        <begin position="63"/>
        <end position="82"/>
    </location>
</feature>
<accession>A0A1M4SVX0</accession>
<reference evidence="3" key="1">
    <citation type="submission" date="2016-11" db="EMBL/GenBank/DDBJ databases">
        <authorList>
            <person name="Varghese N."/>
            <person name="Submissions S."/>
        </authorList>
    </citation>
    <scope>NUCLEOTIDE SEQUENCE [LARGE SCALE GENOMIC DNA]</scope>
    <source>
        <strain evidence="3">DSM 18095</strain>
    </source>
</reference>
<dbReference type="STRING" id="1123404.SAMN02745784_00523"/>
<dbReference type="Proteomes" id="UP000184114">
    <property type="component" value="Unassembled WGS sequence"/>
</dbReference>
<feature type="transmembrane region" description="Helical" evidence="1">
    <location>
        <begin position="144"/>
        <end position="160"/>
    </location>
</feature>
<feature type="transmembrane region" description="Helical" evidence="1">
    <location>
        <begin position="166"/>
        <end position="186"/>
    </location>
</feature>
<keyword evidence="3" id="KW-1185">Reference proteome</keyword>
<dbReference type="AlphaFoldDB" id="A0A1M4SVX0"/>
<keyword evidence="1" id="KW-0472">Membrane</keyword>
<dbReference type="GeneID" id="90995206"/>